<reference evidence="1" key="1">
    <citation type="submission" date="2021-01" db="EMBL/GenBank/DDBJ databases">
        <authorList>
            <person name="Corre E."/>
            <person name="Pelletier E."/>
            <person name="Niang G."/>
            <person name="Scheremetjew M."/>
            <person name="Finn R."/>
            <person name="Kale V."/>
            <person name="Holt S."/>
            <person name="Cochrane G."/>
            <person name="Meng A."/>
            <person name="Brown T."/>
            <person name="Cohen L."/>
        </authorList>
    </citation>
    <scope>NUCLEOTIDE SEQUENCE</scope>
    <source>
        <strain evidence="1">CCAP 1951/1</strain>
    </source>
</reference>
<dbReference type="AlphaFoldDB" id="A0A7S1QU53"/>
<dbReference type="EMBL" id="HBGF01047133">
    <property type="protein sequence ID" value="CAD9148514.1"/>
    <property type="molecule type" value="Transcribed_RNA"/>
</dbReference>
<sequence>MLRRQGCAIGAPTAAALMKYANLEITNRGEFPHGLNVPNAIDKPDQNIPQYFYTFQSVYHWPVLGDNWNDLDSEKKEHDIHMFYTLAWWKLGEGIVDDHDADT</sequence>
<accession>A0A7S1QU53</accession>
<proteinExistence type="predicted"/>
<name>A0A7S1QU53_NEODS</name>
<organism evidence="1">
    <name type="scientific">Neobodo designis</name>
    <name type="common">Flagellated protozoan</name>
    <name type="synonym">Bodo designis</name>
    <dbReference type="NCBI Taxonomy" id="312471"/>
    <lineage>
        <taxon>Eukaryota</taxon>
        <taxon>Discoba</taxon>
        <taxon>Euglenozoa</taxon>
        <taxon>Kinetoplastea</taxon>
        <taxon>Metakinetoplastina</taxon>
        <taxon>Neobodonida</taxon>
        <taxon>Neobodo</taxon>
    </lineage>
</organism>
<evidence type="ECO:0000313" key="1">
    <source>
        <dbReference type="EMBL" id="CAD9148514.1"/>
    </source>
</evidence>
<protein>
    <submittedName>
        <fullName evidence="1">Uncharacterized protein</fullName>
    </submittedName>
</protein>
<gene>
    <name evidence="1" type="ORF">NDES1114_LOCUS31518</name>
</gene>